<evidence type="ECO:0000256" key="6">
    <source>
        <dbReference type="ARBA" id="ARBA00022687"/>
    </source>
</evidence>
<dbReference type="Gene3D" id="3.30.2460.20">
    <property type="match status" value="1"/>
</dbReference>
<dbReference type="EMBL" id="EU374720">
    <property type="protein sequence ID" value="ACB15464.1"/>
    <property type="molecule type" value="mRNA"/>
</dbReference>
<dbReference type="Proteomes" id="UP000594262">
    <property type="component" value="Unplaced"/>
</dbReference>
<evidence type="ECO:0000256" key="1">
    <source>
        <dbReference type="ARBA" id="ARBA00004498"/>
    </source>
</evidence>
<evidence type="ECO:0000256" key="8">
    <source>
        <dbReference type="ARBA" id="ARBA00023288"/>
    </source>
</evidence>
<protein>
    <recommendedName>
        <fullName evidence="9">Protein Wnt</fullName>
    </recommendedName>
</protein>
<dbReference type="GO" id="GO:0005109">
    <property type="term" value="F:frizzled binding"/>
    <property type="evidence" value="ECO:0007669"/>
    <property type="project" value="TreeGrafter"/>
</dbReference>
<feature type="compositionally biased region" description="Basic and acidic residues" evidence="10">
    <location>
        <begin position="376"/>
        <end position="386"/>
    </location>
</feature>
<dbReference type="GO" id="GO:0045165">
    <property type="term" value="P:cell fate commitment"/>
    <property type="evidence" value="ECO:0007669"/>
    <property type="project" value="TreeGrafter"/>
</dbReference>
<dbReference type="InterPro" id="IPR043158">
    <property type="entry name" value="Wnt_C"/>
</dbReference>
<dbReference type="GO" id="GO:0060070">
    <property type="term" value="P:canonical Wnt signaling pathway"/>
    <property type="evidence" value="ECO:0007669"/>
    <property type="project" value="TreeGrafter"/>
</dbReference>
<evidence type="ECO:0000313" key="12">
    <source>
        <dbReference type="EMBL" id="ACB15464.1"/>
    </source>
</evidence>
<dbReference type="GeneID" id="136806787"/>
<comment type="similarity">
    <text evidence="2 9">Belongs to the Wnt family.</text>
</comment>
<evidence type="ECO:0000256" key="5">
    <source>
        <dbReference type="ARBA" id="ARBA00022530"/>
    </source>
</evidence>
<feature type="signal peptide" evidence="11">
    <location>
        <begin position="1"/>
        <end position="18"/>
    </location>
</feature>
<keyword evidence="14" id="KW-1185">Reference proteome</keyword>
<sequence length="400" mass="45614">MVWLKIVLFLILVQTVSSHWWLSSQVFTVGSNGGCNNIAGLVKEQKSLCRKYPKMMEVVGQGAKLGLQECQHQFATSKWNCSHLDQRKKGLLGLLTSKGNREAAFFQAITSAGVVYKVTRACNNNKYSAICTCEKRHGPIPLQNNQPLKKGEKRPSFKWFYCNDNINFGMKFAENFLDAREVGNDARVLMNKQNNLAGRAVVKSLMTFECTCHGVSGACNVKTCRNSLPNFYRVGDYLQQQYHGAIFVTLDQVRNIITPRNPGVKEHSPKDLVYLEESPDYCEVNIKEGTLGVAGRRCNKTSPGPDGCSVMCCGMGHHTKKVWVESNCDCTFIWCCKVQCQKCRSLQQQHFCRAKKKRRKNKNKRRRKNRNGNHQIQRDEPSNHIMDRKKRSVMLREYLT</sequence>
<accession>B3FRN1</accession>
<dbReference type="InterPro" id="IPR005817">
    <property type="entry name" value="Wnt"/>
</dbReference>
<keyword evidence="6 9" id="KW-0879">Wnt signaling pathway</keyword>
<dbReference type="FunFam" id="3.30.2460.20:FF:000001">
    <property type="entry name" value="Wnt homolog"/>
    <property type="match status" value="1"/>
</dbReference>
<organism evidence="12">
    <name type="scientific">Clytia hemisphaerica</name>
    <dbReference type="NCBI Taxonomy" id="252671"/>
    <lineage>
        <taxon>Eukaryota</taxon>
        <taxon>Metazoa</taxon>
        <taxon>Cnidaria</taxon>
        <taxon>Hydrozoa</taxon>
        <taxon>Hydroidolina</taxon>
        <taxon>Leptothecata</taxon>
        <taxon>Obeliida</taxon>
        <taxon>Clytiidae</taxon>
        <taxon>Clytia</taxon>
    </lineage>
</organism>
<keyword evidence="7" id="KW-1015">Disulfide bond</keyword>
<evidence type="ECO:0000256" key="11">
    <source>
        <dbReference type="SAM" id="SignalP"/>
    </source>
</evidence>
<name>B3FRN1_9CNID</name>
<keyword evidence="8" id="KW-0449">Lipoprotein</keyword>
<evidence type="ECO:0000256" key="7">
    <source>
        <dbReference type="ARBA" id="ARBA00023157"/>
    </source>
</evidence>
<evidence type="ECO:0000256" key="3">
    <source>
        <dbReference type="ARBA" id="ARBA00022473"/>
    </source>
</evidence>
<reference evidence="13" key="2">
    <citation type="submission" date="2021-01" db="UniProtKB">
        <authorList>
            <consortium name="EnsemblMetazoa"/>
        </authorList>
    </citation>
    <scope>IDENTIFICATION</scope>
</reference>
<evidence type="ECO:0000313" key="14">
    <source>
        <dbReference type="Proteomes" id="UP000594262"/>
    </source>
</evidence>
<dbReference type="EnsemblMetazoa" id="CLYHEMT000369.1">
    <property type="protein sequence ID" value="CLYHEMP000369.1"/>
    <property type="gene ID" value="CLYHEMG000369"/>
</dbReference>
<comment type="function">
    <text evidence="9">Ligand for members of the frizzled family of seven transmembrane receptors.</text>
</comment>
<dbReference type="OrthoDB" id="5945655at2759"/>
<keyword evidence="4" id="KW-0964">Secreted</keyword>
<proteinExistence type="evidence at transcript level"/>
<evidence type="ECO:0000256" key="10">
    <source>
        <dbReference type="SAM" id="MobiDB-lite"/>
    </source>
</evidence>
<dbReference type="PANTHER" id="PTHR12027">
    <property type="entry name" value="WNT RELATED"/>
    <property type="match status" value="1"/>
</dbReference>
<feature type="compositionally biased region" description="Basic residues" evidence="10">
    <location>
        <begin position="355"/>
        <end position="371"/>
    </location>
</feature>
<dbReference type="AlphaFoldDB" id="B3FRN1"/>
<evidence type="ECO:0000256" key="2">
    <source>
        <dbReference type="ARBA" id="ARBA00005683"/>
    </source>
</evidence>
<dbReference type="GO" id="GO:0005615">
    <property type="term" value="C:extracellular space"/>
    <property type="evidence" value="ECO:0007669"/>
    <property type="project" value="TreeGrafter"/>
</dbReference>
<feature type="chain" id="PRO_5033969518" description="Protein Wnt" evidence="11">
    <location>
        <begin position="19"/>
        <end position="400"/>
    </location>
</feature>
<reference evidence="12" key="1">
    <citation type="journal article" date="2008" name="Development">
        <title>A maternally localised Wnt ligand required for axial patterning in the cnidarian Clytia hemisphaerica.</title>
        <authorList>
            <person name="Momose T."/>
            <person name="Derelle R."/>
            <person name="Houliston E."/>
        </authorList>
    </citation>
    <scope>NUCLEOTIDE SEQUENCE</scope>
</reference>
<keyword evidence="5" id="KW-0272">Extracellular matrix</keyword>
<dbReference type="Pfam" id="PF00110">
    <property type="entry name" value="wnt"/>
    <property type="match status" value="1"/>
</dbReference>
<dbReference type="RefSeq" id="XP_066919469.1">
    <property type="nucleotide sequence ID" value="XM_067063368.1"/>
</dbReference>
<dbReference type="GO" id="GO:0005125">
    <property type="term" value="F:cytokine activity"/>
    <property type="evidence" value="ECO:0007669"/>
    <property type="project" value="TreeGrafter"/>
</dbReference>
<comment type="subcellular location">
    <subcellularLocation>
        <location evidence="1 9">Secreted</location>
        <location evidence="1 9">Extracellular space</location>
        <location evidence="1 9">Extracellular matrix</location>
    </subcellularLocation>
</comment>
<evidence type="ECO:0000256" key="4">
    <source>
        <dbReference type="ARBA" id="ARBA00022525"/>
    </source>
</evidence>
<evidence type="ECO:0000313" key="13">
    <source>
        <dbReference type="EnsemblMetazoa" id="CLYHEMP000369.1"/>
    </source>
</evidence>
<dbReference type="SMART" id="SM00097">
    <property type="entry name" value="WNT1"/>
    <property type="match status" value="1"/>
</dbReference>
<dbReference type="CDD" id="cd13113">
    <property type="entry name" value="Wnt"/>
    <property type="match status" value="1"/>
</dbReference>
<dbReference type="GO" id="GO:0030182">
    <property type="term" value="P:neuron differentiation"/>
    <property type="evidence" value="ECO:0007669"/>
    <property type="project" value="TreeGrafter"/>
</dbReference>
<keyword evidence="11" id="KW-0732">Signal</keyword>
<feature type="region of interest" description="Disordered" evidence="10">
    <location>
        <begin position="355"/>
        <end position="400"/>
    </location>
</feature>
<keyword evidence="3 9" id="KW-0217">Developmental protein</keyword>
<dbReference type="PRINTS" id="PR01349">
    <property type="entry name" value="WNTPROTEIN"/>
</dbReference>
<evidence type="ECO:0000256" key="9">
    <source>
        <dbReference type="RuleBase" id="RU003500"/>
    </source>
</evidence>